<dbReference type="SUPFAM" id="SSF52540">
    <property type="entry name" value="P-loop containing nucleoside triphosphate hydrolases"/>
    <property type="match status" value="1"/>
</dbReference>
<keyword evidence="7 8" id="KW-0342">GTP-binding</keyword>
<dbReference type="InterPro" id="IPR041095">
    <property type="entry name" value="EFG_II"/>
</dbReference>
<dbReference type="SUPFAM" id="SSF50447">
    <property type="entry name" value="Translation proteins"/>
    <property type="match status" value="1"/>
</dbReference>
<dbReference type="NCBIfam" id="NF009381">
    <property type="entry name" value="PRK12740.1-5"/>
    <property type="match status" value="1"/>
</dbReference>
<keyword evidence="4 8" id="KW-0547">Nucleotide-binding</keyword>
<evidence type="ECO:0000256" key="7">
    <source>
        <dbReference type="ARBA" id="ARBA00023134"/>
    </source>
</evidence>
<dbReference type="CDD" id="cd01434">
    <property type="entry name" value="EFG_mtEFG1_IV"/>
    <property type="match status" value="1"/>
</dbReference>
<dbReference type="InterPro" id="IPR027417">
    <property type="entry name" value="P-loop_NTPase"/>
</dbReference>
<dbReference type="Pfam" id="PF03144">
    <property type="entry name" value="GTP_EFTU_D2"/>
    <property type="match status" value="1"/>
</dbReference>
<dbReference type="InterPro" id="IPR004161">
    <property type="entry name" value="EFTu-like_2"/>
</dbReference>
<dbReference type="FunFam" id="3.30.230.10:FF:000003">
    <property type="entry name" value="Elongation factor G"/>
    <property type="match status" value="1"/>
</dbReference>
<gene>
    <name evidence="8 11" type="primary">fusA</name>
    <name evidence="11" type="ORF">HBE96_12600</name>
</gene>
<dbReference type="InterPro" id="IPR014721">
    <property type="entry name" value="Ribsml_uS5_D2-typ_fold_subgr"/>
</dbReference>
<dbReference type="NCBIfam" id="TIGR00484">
    <property type="entry name" value="EF-G"/>
    <property type="match status" value="1"/>
</dbReference>
<dbReference type="GO" id="GO:0005525">
    <property type="term" value="F:GTP binding"/>
    <property type="evidence" value="ECO:0007669"/>
    <property type="project" value="UniProtKB-UniRule"/>
</dbReference>
<evidence type="ECO:0000259" key="10">
    <source>
        <dbReference type="PROSITE" id="PS51722"/>
    </source>
</evidence>
<dbReference type="AlphaFoldDB" id="A0A7Y0HP96"/>
<dbReference type="InterPro" id="IPR020568">
    <property type="entry name" value="Ribosomal_Su5_D2-typ_SF"/>
</dbReference>
<dbReference type="SMART" id="SM00838">
    <property type="entry name" value="EFG_C"/>
    <property type="match status" value="1"/>
</dbReference>
<evidence type="ECO:0000256" key="3">
    <source>
        <dbReference type="ARBA" id="ARBA00022490"/>
    </source>
</evidence>
<dbReference type="Gene3D" id="3.30.230.10">
    <property type="match status" value="1"/>
</dbReference>
<organism evidence="11 12">
    <name type="scientific">Clostridium muellerianum</name>
    <dbReference type="NCBI Taxonomy" id="2716538"/>
    <lineage>
        <taxon>Bacteria</taxon>
        <taxon>Bacillati</taxon>
        <taxon>Bacillota</taxon>
        <taxon>Clostridia</taxon>
        <taxon>Eubacteriales</taxon>
        <taxon>Clostridiaceae</taxon>
        <taxon>Clostridium</taxon>
    </lineage>
</organism>
<dbReference type="Gene3D" id="3.40.50.300">
    <property type="entry name" value="P-loop containing nucleotide triphosphate hydrolases"/>
    <property type="match status" value="1"/>
</dbReference>
<evidence type="ECO:0000256" key="1">
    <source>
        <dbReference type="ARBA" id="ARBA00005870"/>
    </source>
</evidence>
<dbReference type="SUPFAM" id="SSF54211">
    <property type="entry name" value="Ribosomal protein S5 domain 2-like"/>
    <property type="match status" value="1"/>
</dbReference>
<dbReference type="InterPro" id="IPR047872">
    <property type="entry name" value="EFG_IV"/>
</dbReference>
<reference evidence="11 12" key="1">
    <citation type="submission" date="2020-06" db="EMBL/GenBank/DDBJ databases">
        <title>Complete Genome Sequence of Clostridium muelleri sp. nov. P21T, an Acid-Alcohol Producing Acetogen Isolated from Old Hay.</title>
        <authorList>
            <person name="Duncan K.E."/>
            <person name="Tanner R.S."/>
        </authorList>
    </citation>
    <scope>NUCLEOTIDE SEQUENCE [LARGE SCALE GENOMIC DNA]</scope>
    <source>
        <strain evidence="11 12">P21</strain>
    </source>
</reference>
<dbReference type="NCBIfam" id="TIGR00231">
    <property type="entry name" value="small_GTP"/>
    <property type="match status" value="1"/>
</dbReference>
<proteinExistence type="inferred from homology"/>
<dbReference type="PROSITE" id="PS00301">
    <property type="entry name" value="G_TR_1"/>
    <property type="match status" value="1"/>
</dbReference>
<keyword evidence="12" id="KW-1185">Reference proteome</keyword>
<dbReference type="Pfam" id="PF14492">
    <property type="entry name" value="EFG_III"/>
    <property type="match status" value="1"/>
</dbReference>
<dbReference type="Gene3D" id="2.40.30.10">
    <property type="entry name" value="Translation factors"/>
    <property type="match status" value="1"/>
</dbReference>
<dbReference type="SMART" id="SM00889">
    <property type="entry name" value="EFG_IV"/>
    <property type="match status" value="1"/>
</dbReference>
<dbReference type="CDD" id="cd03713">
    <property type="entry name" value="EFG_mtEFG_C"/>
    <property type="match status" value="1"/>
</dbReference>
<evidence type="ECO:0000256" key="4">
    <source>
        <dbReference type="ARBA" id="ARBA00022741"/>
    </source>
</evidence>
<accession>A0A7Y0HP96</accession>
<dbReference type="InterPro" id="IPR009022">
    <property type="entry name" value="EFG_III"/>
</dbReference>
<dbReference type="HAMAP" id="MF_00054_B">
    <property type="entry name" value="EF_G_EF_2_B"/>
    <property type="match status" value="1"/>
</dbReference>
<dbReference type="GO" id="GO:0032790">
    <property type="term" value="P:ribosome disassembly"/>
    <property type="evidence" value="ECO:0007669"/>
    <property type="project" value="TreeGrafter"/>
</dbReference>
<evidence type="ECO:0000256" key="8">
    <source>
        <dbReference type="HAMAP-Rule" id="MF_00054"/>
    </source>
</evidence>
<feature type="domain" description="Tr-type G" evidence="10">
    <location>
        <begin position="8"/>
        <end position="282"/>
    </location>
</feature>
<dbReference type="RefSeq" id="WP_169298102.1">
    <property type="nucleotide sequence ID" value="NZ_JABBNI010000023.1"/>
</dbReference>
<dbReference type="Proteomes" id="UP000537131">
    <property type="component" value="Unassembled WGS sequence"/>
</dbReference>
<feature type="binding site" evidence="8">
    <location>
        <begin position="81"/>
        <end position="85"/>
    </location>
    <ligand>
        <name>GTP</name>
        <dbReference type="ChEBI" id="CHEBI:37565"/>
    </ligand>
</feature>
<feature type="region of interest" description="Disordered" evidence="9">
    <location>
        <begin position="286"/>
        <end position="305"/>
    </location>
</feature>
<feature type="binding site" evidence="8">
    <location>
        <begin position="135"/>
        <end position="138"/>
    </location>
    <ligand>
        <name>GTP</name>
        <dbReference type="ChEBI" id="CHEBI:37565"/>
    </ligand>
</feature>
<dbReference type="FunFam" id="3.40.50.300:FF:000029">
    <property type="entry name" value="Elongation factor G"/>
    <property type="match status" value="1"/>
</dbReference>
<dbReference type="PANTHER" id="PTHR43261:SF1">
    <property type="entry name" value="RIBOSOME-RELEASING FACTOR 2, MITOCHONDRIAL"/>
    <property type="match status" value="1"/>
</dbReference>
<dbReference type="CDD" id="cd04088">
    <property type="entry name" value="EFG_mtEFG_II"/>
    <property type="match status" value="1"/>
</dbReference>
<dbReference type="EMBL" id="JABBNI010000023">
    <property type="protein sequence ID" value="NMM63497.1"/>
    <property type="molecule type" value="Genomic_DNA"/>
</dbReference>
<dbReference type="SUPFAM" id="SSF54980">
    <property type="entry name" value="EF-G C-terminal domain-like"/>
    <property type="match status" value="2"/>
</dbReference>
<evidence type="ECO:0000313" key="12">
    <source>
        <dbReference type="Proteomes" id="UP000537131"/>
    </source>
</evidence>
<feature type="binding site" evidence="8">
    <location>
        <begin position="17"/>
        <end position="24"/>
    </location>
    <ligand>
        <name>GTP</name>
        <dbReference type="ChEBI" id="CHEBI:37565"/>
    </ligand>
</feature>
<evidence type="ECO:0000256" key="5">
    <source>
        <dbReference type="ARBA" id="ARBA00022768"/>
    </source>
</evidence>
<name>A0A7Y0HP96_9CLOT</name>
<dbReference type="Pfam" id="PF03764">
    <property type="entry name" value="EFG_IV"/>
    <property type="match status" value="1"/>
</dbReference>
<dbReference type="InterPro" id="IPR031157">
    <property type="entry name" value="G_TR_CS"/>
</dbReference>
<dbReference type="InterPro" id="IPR005517">
    <property type="entry name" value="Transl_elong_EFG/EF2_IV"/>
</dbReference>
<comment type="subcellular location">
    <subcellularLocation>
        <location evidence="8">Cytoplasm</location>
    </subcellularLocation>
</comment>
<comment type="caution">
    <text evidence="11">The sequence shown here is derived from an EMBL/GenBank/DDBJ whole genome shotgun (WGS) entry which is preliminary data.</text>
</comment>
<dbReference type="PRINTS" id="PR00315">
    <property type="entry name" value="ELONGATNFCT"/>
</dbReference>
<dbReference type="InterPro" id="IPR035649">
    <property type="entry name" value="EFG_V"/>
</dbReference>
<dbReference type="Gene3D" id="3.30.70.870">
    <property type="entry name" value="Elongation Factor G (Translational Gtpase), domain 3"/>
    <property type="match status" value="1"/>
</dbReference>
<dbReference type="FunFam" id="2.40.30.10:FF:000006">
    <property type="entry name" value="Elongation factor G"/>
    <property type="match status" value="1"/>
</dbReference>
<comment type="function">
    <text evidence="8">Catalyzes the GTP-dependent ribosomal translocation step during translation elongation. During this step, the ribosome changes from the pre-translocational (PRE) to the post-translocational (POST) state as the newly formed A-site-bound peptidyl-tRNA and P-site-bound deacylated tRNA move to the P and E sites, respectively. Catalyzes the coordinated movement of the two tRNA molecules, the mRNA and conformational changes in the ribosome.</text>
</comment>
<dbReference type="Gene3D" id="3.30.70.240">
    <property type="match status" value="1"/>
</dbReference>
<keyword evidence="3 8" id="KW-0963">Cytoplasm</keyword>
<evidence type="ECO:0000256" key="6">
    <source>
        <dbReference type="ARBA" id="ARBA00022917"/>
    </source>
</evidence>
<dbReference type="Pfam" id="PF00009">
    <property type="entry name" value="GTP_EFTU"/>
    <property type="match status" value="1"/>
</dbReference>
<dbReference type="InterPro" id="IPR000795">
    <property type="entry name" value="T_Tr_GTP-bd_dom"/>
</dbReference>
<dbReference type="PANTHER" id="PTHR43261">
    <property type="entry name" value="TRANSLATION ELONGATION FACTOR G-RELATED"/>
    <property type="match status" value="1"/>
</dbReference>
<keyword evidence="5 8" id="KW-0251">Elongation factor</keyword>
<dbReference type="FunFam" id="3.30.70.870:FF:000001">
    <property type="entry name" value="Elongation factor G"/>
    <property type="match status" value="1"/>
</dbReference>
<dbReference type="GO" id="GO:0003924">
    <property type="term" value="F:GTPase activity"/>
    <property type="evidence" value="ECO:0007669"/>
    <property type="project" value="InterPro"/>
</dbReference>
<dbReference type="CDD" id="cd01886">
    <property type="entry name" value="EF-G"/>
    <property type="match status" value="1"/>
</dbReference>
<dbReference type="InterPro" id="IPR005225">
    <property type="entry name" value="Small_GTP-bd"/>
</dbReference>
<dbReference type="GO" id="GO:0005737">
    <property type="term" value="C:cytoplasm"/>
    <property type="evidence" value="ECO:0007669"/>
    <property type="project" value="UniProtKB-SubCell"/>
</dbReference>
<dbReference type="Pfam" id="PF00679">
    <property type="entry name" value="EFG_C"/>
    <property type="match status" value="1"/>
</dbReference>
<evidence type="ECO:0000256" key="2">
    <source>
        <dbReference type="ARBA" id="ARBA00017872"/>
    </source>
</evidence>
<dbReference type="InterPro" id="IPR000640">
    <property type="entry name" value="EFG_V-like"/>
</dbReference>
<dbReference type="PROSITE" id="PS51722">
    <property type="entry name" value="G_TR_2"/>
    <property type="match status" value="1"/>
</dbReference>
<dbReference type="InterPro" id="IPR004540">
    <property type="entry name" value="Transl_elong_EFG/EF2"/>
</dbReference>
<evidence type="ECO:0000256" key="9">
    <source>
        <dbReference type="SAM" id="MobiDB-lite"/>
    </source>
</evidence>
<protein>
    <recommendedName>
        <fullName evidence="2 8">Elongation factor G</fullName>
        <shortName evidence="8">EF-G</shortName>
    </recommendedName>
</protein>
<keyword evidence="6 8" id="KW-0648">Protein biosynthesis</keyword>
<dbReference type="FunFam" id="3.30.70.240:FF:000001">
    <property type="entry name" value="Elongation factor G"/>
    <property type="match status" value="1"/>
</dbReference>
<sequence length="689" mass="76192">MGRQHPLEKYRNIGIMAHIDAGKTTTTERILFYTGRTHKIGEVHEGQATMDWMVQEQERGITITSAATFCMWKDHAINIIDTPGHVDFTVEVERSLRVLDGAVTVLDAKGGVEPQTETVWRQADNYKVPRMVYVNKMDSTGADFYMCVNMLRDRLHCNAIPIQLPVGAEDQFKGIIDLVSNEAIIYEDDLGKVMDEVEIPADLKDKAAEYRTALIEAVAEQDEELMMKYLDGEELTIDEIKKGIRKGVIANAIVPVTCGSSYKNKGVQPMINAVVDYMPSPLDIPAIKGTNPETGEDDERPADDNAPMSALAFKIATDPFVGRLAFTRVYSGIMKSGSYVYNSTKGKKERIGRLVKMHANHREEVEELRSGDLGAIVGLKETTTGNTLCDEANPIVLESMEFPEPVIEVAIEPKTKAGQEKMGIALAKLAEEDPTFKTFTNQETGQTIIAGMGELHLEIIADRLQREFKVECNVGKPQVAYKETIRKAVKAEGKFVRQSGGRGQYGHCWIEMEPTEGEYTFENAIVGGAIPKEYVGPIDNGIQEAAESGIVAGYPVINFKVKLVDGSYHDVDSSEMAFKIAGSMAFKNAMGKADPALLEPMMKVEIVIPEEYMGDVIGDVNSRRGRIEGMDPRAGAEVIRAFVPLSEMFGYATTLRSRTQGRGVYSMVFDHYEEVPKSIQEQIAGKKTN</sequence>
<dbReference type="CDD" id="cd16262">
    <property type="entry name" value="EFG_III"/>
    <property type="match status" value="1"/>
</dbReference>
<dbReference type="InterPro" id="IPR009000">
    <property type="entry name" value="Transl_B-barrel_sf"/>
</dbReference>
<evidence type="ECO:0000313" key="11">
    <source>
        <dbReference type="EMBL" id="NMM63497.1"/>
    </source>
</evidence>
<comment type="similarity">
    <text evidence="1 8">Belongs to the TRAFAC class translation factor GTPase superfamily. Classic translation factor GTPase family. EF-G/EF-2 subfamily.</text>
</comment>
<dbReference type="GO" id="GO:0003746">
    <property type="term" value="F:translation elongation factor activity"/>
    <property type="evidence" value="ECO:0007669"/>
    <property type="project" value="UniProtKB-UniRule"/>
</dbReference>
<dbReference type="InterPro" id="IPR035647">
    <property type="entry name" value="EFG_III/V"/>
</dbReference>